<feature type="compositionally biased region" description="Basic and acidic residues" evidence="1">
    <location>
        <begin position="56"/>
        <end position="65"/>
    </location>
</feature>
<reference evidence="2" key="2">
    <citation type="submission" date="2023-06" db="EMBL/GenBank/DDBJ databases">
        <authorList>
            <consortium name="Lawrence Berkeley National Laboratory"/>
            <person name="Mondo S.J."/>
            <person name="Hensen N."/>
            <person name="Bonometti L."/>
            <person name="Westerberg I."/>
            <person name="Brannstrom I.O."/>
            <person name="Guillou S."/>
            <person name="Cros-Aarteil S."/>
            <person name="Calhoun S."/>
            <person name="Haridas S."/>
            <person name="Kuo A."/>
            <person name="Pangilinan J."/>
            <person name="Riley R."/>
            <person name="Labutti K."/>
            <person name="Andreopoulos B."/>
            <person name="Lipzen A."/>
            <person name="Chen C."/>
            <person name="Yanf M."/>
            <person name="Daum C."/>
            <person name="Ng V."/>
            <person name="Clum A."/>
            <person name="Steindorff A."/>
            <person name="Ohm R."/>
            <person name="Martin F."/>
            <person name="Silar P."/>
            <person name="Natvig D."/>
            <person name="Lalanne C."/>
            <person name="Gautier V."/>
            <person name="Ament-Velasquez S.L."/>
            <person name="Kruys A."/>
            <person name="Hutchinson M.I."/>
            <person name="Powell A.J."/>
            <person name="Barry K."/>
            <person name="Miller A.N."/>
            <person name="Grigoriev I.V."/>
            <person name="Debuchy R."/>
            <person name="Gladieux P."/>
            <person name="Thoren M.H."/>
            <person name="Johannesson H."/>
        </authorList>
    </citation>
    <scope>NUCLEOTIDE SEQUENCE</scope>
    <source>
        <strain evidence="2">CBS 626.80</strain>
    </source>
</reference>
<accession>A0AAN6SH97</accession>
<evidence type="ECO:0000313" key="2">
    <source>
        <dbReference type="EMBL" id="KAK3953389.1"/>
    </source>
</evidence>
<feature type="compositionally biased region" description="Low complexity" evidence="1">
    <location>
        <begin position="150"/>
        <end position="170"/>
    </location>
</feature>
<protein>
    <submittedName>
        <fullName evidence="2">Uncharacterized protein</fullName>
    </submittedName>
</protein>
<sequence length="209" mass="23819">MKLSELLARRSTPTMNPQFMSDEYMNRRRSFGRGGAGNIRSREEAILPVNIPPSIHESHPHHDQPESPSETDTDGSTNNSNDNYDDNEVSQTHSQRSQSPHHSNFHYRYHYRHYRPHHFINSHSDSTDLDQHHQHQDHESKRERERRRSSVWSSMSISSSTGTHESALSSSRLLNGLSGLRQVLSGSSGVGHGQPRRRKGGLDLGKERA</sequence>
<reference evidence="2" key="1">
    <citation type="journal article" date="2023" name="Mol. Phylogenet. Evol.">
        <title>Genome-scale phylogeny and comparative genomics of the fungal order Sordariales.</title>
        <authorList>
            <person name="Hensen N."/>
            <person name="Bonometti L."/>
            <person name="Westerberg I."/>
            <person name="Brannstrom I.O."/>
            <person name="Guillou S."/>
            <person name="Cros-Aarteil S."/>
            <person name="Calhoun S."/>
            <person name="Haridas S."/>
            <person name="Kuo A."/>
            <person name="Mondo S."/>
            <person name="Pangilinan J."/>
            <person name="Riley R."/>
            <person name="LaButti K."/>
            <person name="Andreopoulos B."/>
            <person name="Lipzen A."/>
            <person name="Chen C."/>
            <person name="Yan M."/>
            <person name="Daum C."/>
            <person name="Ng V."/>
            <person name="Clum A."/>
            <person name="Steindorff A."/>
            <person name="Ohm R.A."/>
            <person name="Martin F."/>
            <person name="Silar P."/>
            <person name="Natvig D.O."/>
            <person name="Lalanne C."/>
            <person name="Gautier V."/>
            <person name="Ament-Velasquez S.L."/>
            <person name="Kruys A."/>
            <person name="Hutchinson M.I."/>
            <person name="Powell A.J."/>
            <person name="Barry K."/>
            <person name="Miller A.N."/>
            <person name="Grigoriev I.V."/>
            <person name="Debuchy R."/>
            <person name="Gladieux P."/>
            <person name="Hiltunen Thoren M."/>
            <person name="Johannesson H."/>
        </authorList>
    </citation>
    <scope>NUCLEOTIDE SEQUENCE</scope>
    <source>
        <strain evidence="2">CBS 626.80</strain>
    </source>
</reference>
<proteinExistence type="predicted"/>
<evidence type="ECO:0000256" key="1">
    <source>
        <dbReference type="SAM" id="MobiDB-lite"/>
    </source>
</evidence>
<feature type="region of interest" description="Disordered" evidence="1">
    <location>
        <begin position="182"/>
        <end position="209"/>
    </location>
</feature>
<keyword evidence="3" id="KW-1185">Reference proteome</keyword>
<feature type="compositionally biased region" description="Basic and acidic residues" evidence="1">
    <location>
        <begin position="125"/>
        <end position="148"/>
    </location>
</feature>
<dbReference type="EMBL" id="MU859106">
    <property type="protein sequence ID" value="KAK3953389.1"/>
    <property type="molecule type" value="Genomic_DNA"/>
</dbReference>
<gene>
    <name evidence="2" type="ORF">QBC32DRAFT_119717</name>
</gene>
<organism evidence="2 3">
    <name type="scientific">Pseudoneurospora amorphoporcata</name>
    <dbReference type="NCBI Taxonomy" id="241081"/>
    <lineage>
        <taxon>Eukaryota</taxon>
        <taxon>Fungi</taxon>
        <taxon>Dikarya</taxon>
        <taxon>Ascomycota</taxon>
        <taxon>Pezizomycotina</taxon>
        <taxon>Sordariomycetes</taxon>
        <taxon>Sordariomycetidae</taxon>
        <taxon>Sordariales</taxon>
        <taxon>Sordariaceae</taxon>
        <taxon>Pseudoneurospora</taxon>
    </lineage>
</organism>
<feature type="compositionally biased region" description="Polar residues" evidence="1">
    <location>
        <begin position="89"/>
        <end position="102"/>
    </location>
</feature>
<comment type="caution">
    <text evidence="2">The sequence shown here is derived from an EMBL/GenBank/DDBJ whole genome shotgun (WGS) entry which is preliminary data.</text>
</comment>
<dbReference type="AlphaFoldDB" id="A0AAN6SH97"/>
<feature type="region of interest" description="Disordered" evidence="1">
    <location>
        <begin position="1"/>
        <end position="102"/>
    </location>
</feature>
<evidence type="ECO:0000313" key="3">
    <source>
        <dbReference type="Proteomes" id="UP001303222"/>
    </source>
</evidence>
<feature type="compositionally biased region" description="Basic and acidic residues" evidence="1">
    <location>
        <begin position="200"/>
        <end position="209"/>
    </location>
</feature>
<dbReference type="Proteomes" id="UP001303222">
    <property type="component" value="Unassembled WGS sequence"/>
</dbReference>
<name>A0AAN6SH97_9PEZI</name>
<feature type="region of interest" description="Disordered" evidence="1">
    <location>
        <begin position="118"/>
        <end position="170"/>
    </location>
</feature>